<feature type="compositionally biased region" description="Low complexity" evidence="7">
    <location>
        <begin position="22"/>
        <end position="33"/>
    </location>
</feature>
<dbReference type="GO" id="GO:0008270">
    <property type="term" value="F:zinc ion binding"/>
    <property type="evidence" value="ECO:0007669"/>
    <property type="project" value="UniProtKB-KW"/>
</dbReference>
<evidence type="ECO:0000256" key="1">
    <source>
        <dbReference type="ARBA" id="ARBA00004123"/>
    </source>
</evidence>
<feature type="region of interest" description="Disordered" evidence="7">
    <location>
        <begin position="186"/>
        <end position="211"/>
    </location>
</feature>
<dbReference type="EMBL" id="CAACVR010000003">
    <property type="protein sequence ID" value="VEU20361.1"/>
    <property type="molecule type" value="Genomic_DNA"/>
</dbReference>
<evidence type="ECO:0000313" key="9">
    <source>
        <dbReference type="EMBL" id="VEU20361.1"/>
    </source>
</evidence>
<feature type="compositionally biased region" description="Polar residues" evidence="7">
    <location>
        <begin position="396"/>
        <end position="413"/>
    </location>
</feature>
<dbReference type="GO" id="GO:0000978">
    <property type="term" value="F:RNA polymerase II cis-regulatory region sequence-specific DNA binding"/>
    <property type="evidence" value="ECO:0007669"/>
    <property type="project" value="TreeGrafter"/>
</dbReference>
<gene>
    <name evidence="9" type="ORF">BRENAR_LOCUS1096</name>
</gene>
<accession>A0A448YHI9</accession>
<dbReference type="Proteomes" id="UP000290900">
    <property type="component" value="Unassembled WGS sequence"/>
</dbReference>
<feature type="compositionally biased region" description="Low complexity" evidence="7">
    <location>
        <begin position="368"/>
        <end position="395"/>
    </location>
</feature>
<protein>
    <submittedName>
        <fullName evidence="9">DEKNAAC101150</fullName>
    </submittedName>
</protein>
<dbReference type="OrthoDB" id="9439903at2759"/>
<organism evidence="9 10">
    <name type="scientific">Brettanomyces naardenensis</name>
    <name type="common">Yeast</name>
    <dbReference type="NCBI Taxonomy" id="13370"/>
    <lineage>
        <taxon>Eukaryota</taxon>
        <taxon>Fungi</taxon>
        <taxon>Dikarya</taxon>
        <taxon>Ascomycota</taxon>
        <taxon>Saccharomycotina</taxon>
        <taxon>Pichiomycetes</taxon>
        <taxon>Pichiales</taxon>
        <taxon>Pichiaceae</taxon>
        <taxon>Brettanomyces</taxon>
    </lineage>
</organism>
<keyword evidence="3 6" id="KW-0863">Zinc-finger</keyword>
<dbReference type="SUPFAM" id="SSF57667">
    <property type="entry name" value="beta-beta-alpha zinc fingers"/>
    <property type="match status" value="1"/>
</dbReference>
<dbReference type="PROSITE" id="PS50157">
    <property type="entry name" value="ZINC_FINGER_C2H2_2"/>
    <property type="match status" value="1"/>
</dbReference>
<keyword evidence="5" id="KW-0539">Nucleus</keyword>
<feature type="region of interest" description="Disordered" evidence="7">
    <location>
        <begin position="360"/>
        <end position="441"/>
    </location>
</feature>
<dbReference type="InterPro" id="IPR051643">
    <property type="entry name" value="Transcr_Reg_ZincFinger"/>
</dbReference>
<comment type="subcellular location">
    <subcellularLocation>
        <location evidence="1">Nucleus</location>
    </subcellularLocation>
</comment>
<dbReference type="InParanoid" id="A0A448YHI9"/>
<evidence type="ECO:0000259" key="8">
    <source>
        <dbReference type="PROSITE" id="PS50157"/>
    </source>
</evidence>
<evidence type="ECO:0000256" key="2">
    <source>
        <dbReference type="ARBA" id="ARBA00022723"/>
    </source>
</evidence>
<dbReference type="STRING" id="13370.A0A448YHI9"/>
<keyword evidence="10" id="KW-1185">Reference proteome</keyword>
<dbReference type="GO" id="GO:0005634">
    <property type="term" value="C:nucleus"/>
    <property type="evidence" value="ECO:0007669"/>
    <property type="project" value="UniProtKB-SubCell"/>
</dbReference>
<dbReference type="SMART" id="SM00355">
    <property type="entry name" value="ZnF_C2H2"/>
    <property type="match status" value="2"/>
</dbReference>
<dbReference type="Gene3D" id="3.30.160.60">
    <property type="entry name" value="Classic Zinc Finger"/>
    <property type="match status" value="1"/>
</dbReference>
<dbReference type="AlphaFoldDB" id="A0A448YHI9"/>
<feature type="region of interest" description="Disordered" evidence="7">
    <location>
        <begin position="1"/>
        <end position="33"/>
    </location>
</feature>
<keyword evidence="4" id="KW-0862">Zinc</keyword>
<keyword evidence="2" id="KW-0479">Metal-binding</keyword>
<evidence type="ECO:0000313" key="10">
    <source>
        <dbReference type="Proteomes" id="UP000290900"/>
    </source>
</evidence>
<dbReference type="PANTHER" id="PTHR24396">
    <property type="entry name" value="ZINC FINGER PROTEIN"/>
    <property type="match status" value="1"/>
</dbReference>
<evidence type="ECO:0000256" key="6">
    <source>
        <dbReference type="PROSITE-ProRule" id="PRU00042"/>
    </source>
</evidence>
<evidence type="ECO:0000256" key="4">
    <source>
        <dbReference type="ARBA" id="ARBA00022833"/>
    </source>
</evidence>
<name>A0A448YHI9_BRENA</name>
<dbReference type="GO" id="GO:0000981">
    <property type="term" value="F:DNA-binding transcription factor activity, RNA polymerase II-specific"/>
    <property type="evidence" value="ECO:0007669"/>
    <property type="project" value="TreeGrafter"/>
</dbReference>
<evidence type="ECO:0000256" key="7">
    <source>
        <dbReference type="SAM" id="MobiDB-lite"/>
    </source>
</evidence>
<dbReference type="InterPro" id="IPR036236">
    <property type="entry name" value="Znf_C2H2_sf"/>
</dbReference>
<dbReference type="PANTHER" id="PTHR24396:SF19">
    <property type="entry name" value="FI01119P"/>
    <property type="match status" value="1"/>
</dbReference>
<evidence type="ECO:0000256" key="5">
    <source>
        <dbReference type="ARBA" id="ARBA00023242"/>
    </source>
</evidence>
<dbReference type="PROSITE" id="PS00028">
    <property type="entry name" value="ZINC_FINGER_C2H2_1"/>
    <property type="match status" value="1"/>
</dbReference>
<feature type="region of interest" description="Disordered" evidence="7">
    <location>
        <begin position="468"/>
        <end position="487"/>
    </location>
</feature>
<evidence type="ECO:0000256" key="3">
    <source>
        <dbReference type="ARBA" id="ARBA00022771"/>
    </source>
</evidence>
<feature type="compositionally biased region" description="Low complexity" evidence="7">
    <location>
        <begin position="422"/>
        <end position="432"/>
    </location>
</feature>
<proteinExistence type="predicted"/>
<feature type="domain" description="C2H2-type" evidence="8">
    <location>
        <begin position="214"/>
        <end position="241"/>
    </location>
</feature>
<dbReference type="InterPro" id="IPR013087">
    <property type="entry name" value="Znf_C2H2_type"/>
</dbReference>
<reference evidence="9 10" key="1">
    <citation type="submission" date="2018-12" db="EMBL/GenBank/DDBJ databases">
        <authorList>
            <person name="Tiukova I."/>
            <person name="Dainat J."/>
        </authorList>
    </citation>
    <scope>NUCLEOTIDE SEQUENCE [LARGE SCALE GENOMIC DNA]</scope>
</reference>
<sequence length="510" mass="55852">MVSSTEKFVAQPAHQPVGPQESPSASASPPSSSALPLPSFTASSAVASTFLLLVVRLTCYVLDLIDTLLGLQTRSHGKCSPKETTEGVTSSNDHTSLFPSFGILKNLTTKDLKSCGTSRNSGVVPFTNSKGEVEFKLVDQQNPQQPSPISDVSSPVVKQAVAGRKAAVKKELDGFVALSPVSSVKSSASETPALEDTPISEENSESGSDSPKMYECPYCKSKFRIRGYLTRHMKKHSKRKAYRCPFYDPNAPQKCHSTGGFSRRDTYKTHLKARHFRYPPGIRSGKRTGAMGWCGICGEKFVNNEVWVERHIELGLCPGLPAEYVKNLKIGKKKTGKHSKLLDVVPEANFYHEEEYAPSLSSPMSFNSTSPLQQTLQPQTFSSVSSVSSSSPVPSLSMTWQQQKLQTQPTSPTEDQKASMFDSKSSDSSSSGDDYDEEDYPSLDAECSPYICISYPAYFYKNVNDSENPLHQQRQKQQEPTESEVSAEAFFQSSQIAASMFAEPTAANVY</sequence>